<accession>A0AAX4K3X7</accession>
<keyword evidence="3 4" id="KW-0862">Zinc</keyword>
<sequence length="495" mass="53267">MAPLTASEKQKILLQQEIAKLSGAISRHSSVPSSSYHPYRGRPAPRGYPSTRARGRGRGGRGGSYALDLRQINKQSSSAEPSRPSSSASIHSTIKHEEKEAGELDPSPPASDPPVAGPSGTTLSWVKGKGKSGNMSLMTAEKSAQLKTQRQKKSKIPPQIQVITSLATSSGDKRVVIDGVVFQFEQDGKKLTRIGEATPSSVDQHTPTRKSLSFGGEKYRRTSRGNLILKKNGSTSKSSQLCRYFTKTGRCNFGLTCPHIHDPNKVTICSRFLRGSCTLGSSCPLSHTPSTHNTPSCVRFQSTSTCSKPNCPYPHIKVSADAPVCDDFARIGWCGKEPGSCENLHVWECQEFREKGTCSKNGKCGLQHVVRAETRRPEVVEAEDIVQKQGEGGFDEQDNFIEFDQGSPGLISDGEGEDEEDSSEDISGEGSDSDDGAEEDESEADSEDDNGGSATSSSDEETGKHTRASSSSALPPSDMMDTDEVDEDAVLDVVF</sequence>
<dbReference type="SUPFAM" id="SSF90229">
    <property type="entry name" value="CCCH zinc finger"/>
    <property type="match status" value="1"/>
</dbReference>
<evidence type="ECO:0000256" key="2">
    <source>
        <dbReference type="ARBA" id="ARBA00022771"/>
    </source>
</evidence>
<evidence type="ECO:0000256" key="5">
    <source>
        <dbReference type="SAM" id="MobiDB-lite"/>
    </source>
</evidence>
<feature type="compositionally biased region" description="Low complexity" evidence="5">
    <location>
        <begin position="76"/>
        <end position="92"/>
    </location>
</feature>
<evidence type="ECO:0000313" key="7">
    <source>
        <dbReference type="EMBL" id="WWC91868.1"/>
    </source>
</evidence>
<feature type="compositionally biased region" description="Pro residues" evidence="5">
    <location>
        <begin position="106"/>
        <end position="116"/>
    </location>
</feature>
<keyword evidence="1 4" id="KW-0479">Metal-binding</keyword>
<dbReference type="InterPro" id="IPR000571">
    <property type="entry name" value="Znf_CCCH"/>
</dbReference>
<dbReference type="GeneID" id="91097484"/>
<feature type="compositionally biased region" description="Acidic residues" evidence="5">
    <location>
        <begin position="414"/>
        <end position="450"/>
    </location>
</feature>
<feature type="compositionally biased region" description="Acidic residues" evidence="5">
    <location>
        <begin position="480"/>
        <end position="495"/>
    </location>
</feature>
<name>A0AAX4K3X7_9TREE</name>
<keyword evidence="8" id="KW-1185">Reference proteome</keyword>
<dbReference type="AlphaFoldDB" id="A0AAX4K3X7"/>
<dbReference type="PROSITE" id="PS50103">
    <property type="entry name" value="ZF_C3H1"/>
    <property type="match status" value="3"/>
</dbReference>
<feature type="region of interest" description="Disordered" evidence="5">
    <location>
        <begin position="23"/>
        <end position="134"/>
    </location>
</feature>
<feature type="domain" description="C3H1-type" evidence="6">
    <location>
        <begin position="236"/>
        <end position="264"/>
    </location>
</feature>
<evidence type="ECO:0000313" key="8">
    <source>
        <dbReference type="Proteomes" id="UP001355207"/>
    </source>
</evidence>
<dbReference type="Proteomes" id="UP001355207">
    <property type="component" value="Chromosome 9"/>
</dbReference>
<feature type="compositionally biased region" description="Low complexity" evidence="5">
    <location>
        <begin position="26"/>
        <end position="49"/>
    </location>
</feature>
<feature type="zinc finger region" description="C3H1-type" evidence="4">
    <location>
        <begin position="268"/>
        <end position="290"/>
    </location>
</feature>
<evidence type="ECO:0000259" key="6">
    <source>
        <dbReference type="PROSITE" id="PS50103"/>
    </source>
</evidence>
<evidence type="ECO:0000256" key="1">
    <source>
        <dbReference type="ARBA" id="ARBA00022723"/>
    </source>
</evidence>
<evidence type="ECO:0000256" key="4">
    <source>
        <dbReference type="PROSITE-ProRule" id="PRU00723"/>
    </source>
</evidence>
<evidence type="ECO:0000256" key="3">
    <source>
        <dbReference type="ARBA" id="ARBA00022833"/>
    </source>
</evidence>
<dbReference type="Gene3D" id="6.10.250.3220">
    <property type="match status" value="1"/>
</dbReference>
<proteinExistence type="predicted"/>
<dbReference type="PANTHER" id="PTHR46156:SF1">
    <property type="entry name" value="ZINC FINGER CCCH DOMAIN-CONTAINING PROTEIN 3"/>
    <property type="match status" value="1"/>
</dbReference>
<dbReference type="EMBL" id="CP144106">
    <property type="protein sequence ID" value="WWC91868.1"/>
    <property type="molecule type" value="Genomic_DNA"/>
</dbReference>
<dbReference type="GO" id="GO:0005634">
    <property type="term" value="C:nucleus"/>
    <property type="evidence" value="ECO:0007669"/>
    <property type="project" value="TreeGrafter"/>
</dbReference>
<feature type="domain" description="C3H1-type" evidence="6">
    <location>
        <begin position="319"/>
        <end position="348"/>
    </location>
</feature>
<reference evidence="7 8" key="1">
    <citation type="submission" date="2024-01" db="EMBL/GenBank/DDBJ databases">
        <title>Comparative genomics of Cryptococcus and Kwoniella reveals pathogenesis evolution and contrasting modes of karyotype evolution via chromosome fusion or intercentromeric recombination.</title>
        <authorList>
            <person name="Coelho M.A."/>
            <person name="David-Palma M."/>
            <person name="Shea T."/>
            <person name="Bowers K."/>
            <person name="McGinley-Smith S."/>
            <person name="Mohammad A.W."/>
            <person name="Gnirke A."/>
            <person name="Yurkov A.M."/>
            <person name="Nowrousian M."/>
            <person name="Sun S."/>
            <person name="Cuomo C.A."/>
            <person name="Heitman J."/>
        </authorList>
    </citation>
    <scope>NUCLEOTIDE SEQUENCE [LARGE SCALE GENOMIC DNA]</scope>
    <source>
        <strain evidence="7 8">CBS 6074</strain>
    </source>
</reference>
<organism evidence="7 8">
    <name type="scientific">Kwoniella dendrophila CBS 6074</name>
    <dbReference type="NCBI Taxonomy" id="1295534"/>
    <lineage>
        <taxon>Eukaryota</taxon>
        <taxon>Fungi</taxon>
        <taxon>Dikarya</taxon>
        <taxon>Basidiomycota</taxon>
        <taxon>Agaricomycotina</taxon>
        <taxon>Tremellomycetes</taxon>
        <taxon>Tremellales</taxon>
        <taxon>Cryptococcaceae</taxon>
        <taxon>Kwoniella</taxon>
    </lineage>
</organism>
<dbReference type="RefSeq" id="XP_066078630.1">
    <property type="nucleotide sequence ID" value="XM_066222533.1"/>
</dbReference>
<dbReference type="PANTHER" id="PTHR46156">
    <property type="entry name" value="CCCH ZINGC FINGER"/>
    <property type="match status" value="1"/>
</dbReference>
<feature type="zinc finger region" description="C3H1-type" evidence="4">
    <location>
        <begin position="319"/>
        <end position="348"/>
    </location>
</feature>
<feature type="zinc finger region" description="C3H1-type" evidence="4">
    <location>
        <begin position="236"/>
        <end position="264"/>
    </location>
</feature>
<dbReference type="InterPro" id="IPR036855">
    <property type="entry name" value="Znf_CCCH_sf"/>
</dbReference>
<feature type="region of interest" description="Disordered" evidence="5">
    <location>
        <begin position="381"/>
        <end position="495"/>
    </location>
</feature>
<protein>
    <recommendedName>
        <fullName evidence="6">C3H1-type domain-containing protein</fullName>
    </recommendedName>
</protein>
<feature type="domain" description="C3H1-type" evidence="6">
    <location>
        <begin position="268"/>
        <end position="290"/>
    </location>
</feature>
<dbReference type="Gene3D" id="4.10.1000.10">
    <property type="entry name" value="Zinc finger, CCCH-type"/>
    <property type="match status" value="1"/>
</dbReference>
<keyword evidence="2 4" id="KW-0863">Zinc-finger</keyword>
<dbReference type="SMART" id="SM00356">
    <property type="entry name" value="ZnF_C3H1"/>
    <property type="match status" value="5"/>
</dbReference>
<dbReference type="GO" id="GO:0008270">
    <property type="term" value="F:zinc ion binding"/>
    <property type="evidence" value="ECO:0007669"/>
    <property type="project" value="UniProtKB-KW"/>
</dbReference>
<gene>
    <name evidence="7" type="ORF">L201_006815</name>
</gene>
<dbReference type="Pfam" id="PF00642">
    <property type="entry name" value="zf-CCCH"/>
    <property type="match status" value="1"/>
</dbReference>